<evidence type="ECO:0000256" key="7">
    <source>
        <dbReference type="ARBA" id="ARBA00023027"/>
    </source>
</evidence>
<keyword evidence="8" id="KW-0028">Amino-acid biosynthesis</keyword>
<dbReference type="EC" id="1.3.1.12" evidence="3"/>
<dbReference type="EMBL" id="CGIH01000051">
    <property type="protein sequence ID" value="CFY08819.1"/>
    <property type="molecule type" value="Genomic_DNA"/>
</dbReference>
<dbReference type="GO" id="GO:0070403">
    <property type="term" value="F:NAD+ binding"/>
    <property type="evidence" value="ECO:0007669"/>
    <property type="project" value="InterPro"/>
</dbReference>
<dbReference type="Proteomes" id="UP000045545">
    <property type="component" value="Unassembled WGS sequence"/>
</dbReference>
<dbReference type="FunFam" id="3.40.50.720:FF:000208">
    <property type="entry name" value="Prephenate dehydrogenase"/>
    <property type="match status" value="1"/>
</dbReference>
<reference evidence="12 13" key="1">
    <citation type="submission" date="2015-03" db="EMBL/GenBank/DDBJ databases">
        <authorList>
            <person name="Murphy D."/>
        </authorList>
    </citation>
    <scope>NUCLEOTIDE SEQUENCE [LARGE SCALE GENOMIC DNA]</scope>
    <source>
        <strain evidence="12 13">OL-4</strain>
    </source>
</reference>
<dbReference type="InterPro" id="IPR008927">
    <property type="entry name" value="6-PGluconate_DH-like_C_sf"/>
</dbReference>
<evidence type="ECO:0000256" key="6">
    <source>
        <dbReference type="ARBA" id="ARBA00023002"/>
    </source>
</evidence>
<comment type="pathway">
    <text evidence="1">Amino-acid biosynthesis; L-tyrosine biosynthesis; (4-hydroxyphenyl)pyruvate from prephenate (NAD(+) route): step 1/1.</text>
</comment>
<dbReference type="InterPro" id="IPR046826">
    <property type="entry name" value="PDH_N"/>
</dbReference>
<dbReference type="Gene3D" id="3.40.50.720">
    <property type="entry name" value="NAD(P)-binding Rossmann-like Domain"/>
    <property type="match status" value="1"/>
</dbReference>
<feature type="domain" description="ACT" evidence="11">
    <location>
        <begin position="290"/>
        <end position="360"/>
    </location>
</feature>
<keyword evidence="6" id="KW-0560">Oxidoreductase</keyword>
<dbReference type="InterPro" id="IPR046825">
    <property type="entry name" value="PDH_C"/>
</dbReference>
<keyword evidence="8" id="KW-0057">Aromatic amino acid biosynthesis</keyword>
<keyword evidence="13" id="KW-1185">Reference proteome</keyword>
<evidence type="ECO:0000256" key="1">
    <source>
        <dbReference type="ARBA" id="ARBA00005067"/>
    </source>
</evidence>
<accession>A0A0E4GCW6</accession>
<organism evidence="12 13">
    <name type="scientific">Syntrophomonas zehnderi OL-4</name>
    <dbReference type="NCBI Taxonomy" id="690567"/>
    <lineage>
        <taxon>Bacteria</taxon>
        <taxon>Bacillati</taxon>
        <taxon>Bacillota</taxon>
        <taxon>Clostridia</taxon>
        <taxon>Eubacteriales</taxon>
        <taxon>Syntrophomonadaceae</taxon>
        <taxon>Syntrophomonas</taxon>
    </lineage>
</organism>
<name>A0A0E4GCW6_9FIRM</name>
<dbReference type="RefSeq" id="WP_052729802.1">
    <property type="nucleotide sequence ID" value="NZ_CGIH01000051.1"/>
</dbReference>
<dbReference type="PROSITE" id="PS51671">
    <property type="entry name" value="ACT"/>
    <property type="match status" value="1"/>
</dbReference>
<evidence type="ECO:0000259" key="11">
    <source>
        <dbReference type="PROSITE" id="PS51671"/>
    </source>
</evidence>
<evidence type="ECO:0000313" key="13">
    <source>
        <dbReference type="Proteomes" id="UP000045545"/>
    </source>
</evidence>
<dbReference type="SUPFAM" id="SSF51735">
    <property type="entry name" value="NAD(P)-binding Rossmann-fold domains"/>
    <property type="match status" value="1"/>
</dbReference>
<dbReference type="Pfam" id="PF20463">
    <property type="entry name" value="PDH_C"/>
    <property type="match status" value="1"/>
</dbReference>
<gene>
    <name evidence="12" type="ORF">2697</name>
</gene>
<dbReference type="Gene3D" id="3.30.70.260">
    <property type="match status" value="1"/>
</dbReference>
<dbReference type="InterPro" id="IPR050812">
    <property type="entry name" value="Preph/Arog_dehydrog"/>
</dbReference>
<dbReference type="GO" id="GO:0006571">
    <property type="term" value="P:tyrosine biosynthetic process"/>
    <property type="evidence" value="ECO:0007669"/>
    <property type="project" value="UniProtKB-UniPathway"/>
</dbReference>
<dbReference type="InterPro" id="IPR036291">
    <property type="entry name" value="NAD(P)-bd_dom_sf"/>
</dbReference>
<evidence type="ECO:0000313" key="12">
    <source>
        <dbReference type="EMBL" id="CFY08819.1"/>
    </source>
</evidence>
<evidence type="ECO:0000256" key="9">
    <source>
        <dbReference type="ARBA" id="ARBA00049260"/>
    </source>
</evidence>
<evidence type="ECO:0000256" key="4">
    <source>
        <dbReference type="ARBA" id="ARBA00016891"/>
    </source>
</evidence>
<dbReference type="STRING" id="690567.2697"/>
<evidence type="ECO:0000256" key="5">
    <source>
        <dbReference type="ARBA" id="ARBA00022498"/>
    </source>
</evidence>
<protein>
    <recommendedName>
        <fullName evidence="4">Prephenate dehydrogenase</fullName>
        <ecNumber evidence="3">1.3.1.12</ecNumber>
    </recommendedName>
</protein>
<dbReference type="PANTHER" id="PTHR21363:SF0">
    <property type="entry name" value="PREPHENATE DEHYDROGENASE [NADP(+)]"/>
    <property type="match status" value="1"/>
</dbReference>
<dbReference type="SUPFAM" id="SSF48179">
    <property type="entry name" value="6-phosphogluconate dehydrogenase C-terminal domain-like"/>
    <property type="match status" value="1"/>
</dbReference>
<dbReference type="GO" id="GO:0004665">
    <property type="term" value="F:prephenate dehydrogenase (NADP+) activity"/>
    <property type="evidence" value="ECO:0007669"/>
    <property type="project" value="InterPro"/>
</dbReference>
<sequence>MKIKKVGIIGLGVIGASLGMALRNSSSVIQVAGRDLTEKTALQALEVGAIDEHLDARLLGECDLVVIATPLNTIPQVAAEIKDSLKPGALVSDVGSVKGWVMQVLQQELPAEVHIVGGHPMAGSEKSGLSAADKFLFQNAAYVLTPQPDTPQDILAGLIELLKTIGARIAIMDAQEHDQAVAQVSHLPHLISAALVNNLQNNPEALALAGGGLRDTTRIAASDPELWENILMLNSNAVTQEIKNMQELLQNYLKALEAGDKDKIRRCLATARDLKKNLPSIRPCLEDSCDIIAIIPDQPGVIGNLGSLLGKEQINIQNLQLLGVRDEDEGTIRITVKRESAPTACQLLKANGFKAWLREL</sequence>
<dbReference type="Gene3D" id="1.10.3660.10">
    <property type="entry name" value="6-phosphogluconate dehydrogenase C-terminal like domain"/>
    <property type="match status" value="1"/>
</dbReference>
<dbReference type="GO" id="GO:0008977">
    <property type="term" value="F:prephenate dehydrogenase (NAD+) activity"/>
    <property type="evidence" value="ECO:0007669"/>
    <property type="project" value="UniProtKB-EC"/>
</dbReference>
<dbReference type="PANTHER" id="PTHR21363">
    <property type="entry name" value="PREPHENATE DEHYDROGENASE"/>
    <property type="match status" value="1"/>
</dbReference>
<dbReference type="InterPro" id="IPR045865">
    <property type="entry name" value="ACT-like_dom_sf"/>
</dbReference>
<comment type="similarity">
    <text evidence="2">Belongs to the prephenate/arogenate dehydrogenase family.</text>
</comment>
<proteinExistence type="inferred from homology"/>
<evidence type="ECO:0000256" key="2">
    <source>
        <dbReference type="ARBA" id="ARBA00007964"/>
    </source>
</evidence>
<dbReference type="AlphaFoldDB" id="A0A0E4GCW6"/>
<keyword evidence="7" id="KW-0520">NAD</keyword>
<dbReference type="Pfam" id="PF02153">
    <property type="entry name" value="PDH_N"/>
    <property type="match status" value="1"/>
</dbReference>
<dbReference type="UniPathway" id="UPA00122">
    <property type="reaction ID" value="UER00961"/>
</dbReference>
<evidence type="ECO:0000256" key="3">
    <source>
        <dbReference type="ARBA" id="ARBA00012068"/>
    </source>
</evidence>
<dbReference type="PROSITE" id="PS51176">
    <property type="entry name" value="PDH_ADH"/>
    <property type="match status" value="1"/>
</dbReference>
<evidence type="ECO:0000259" key="10">
    <source>
        <dbReference type="PROSITE" id="PS51176"/>
    </source>
</evidence>
<dbReference type="InterPro" id="IPR003099">
    <property type="entry name" value="Prephen_DH"/>
</dbReference>
<comment type="catalytic activity">
    <reaction evidence="9">
        <text>prephenate + NAD(+) = 3-(4-hydroxyphenyl)pyruvate + CO2 + NADH</text>
        <dbReference type="Rhea" id="RHEA:13869"/>
        <dbReference type="ChEBI" id="CHEBI:16526"/>
        <dbReference type="ChEBI" id="CHEBI:29934"/>
        <dbReference type="ChEBI" id="CHEBI:36242"/>
        <dbReference type="ChEBI" id="CHEBI:57540"/>
        <dbReference type="ChEBI" id="CHEBI:57945"/>
        <dbReference type="EC" id="1.3.1.12"/>
    </reaction>
</comment>
<evidence type="ECO:0000256" key="8">
    <source>
        <dbReference type="ARBA" id="ARBA00023141"/>
    </source>
</evidence>
<feature type="domain" description="Prephenate/arogenate dehydrogenase" evidence="10">
    <location>
        <begin position="4"/>
        <end position="286"/>
    </location>
</feature>
<keyword evidence="5" id="KW-0827">Tyrosine biosynthesis</keyword>
<dbReference type="SUPFAM" id="SSF55021">
    <property type="entry name" value="ACT-like"/>
    <property type="match status" value="1"/>
</dbReference>
<dbReference type="InterPro" id="IPR002912">
    <property type="entry name" value="ACT_dom"/>
</dbReference>